<keyword evidence="3 6" id="KW-0808">Transferase</keyword>
<dbReference type="InterPro" id="IPR039772">
    <property type="entry name" value="Bin3-like"/>
</dbReference>
<dbReference type="EC" id="2.1.1.-" evidence="6"/>
<dbReference type="Gene3D" id="3.40.50.150">
    <property type="entry name" value="Vaccinia Virus protein VP39"/>
    <property type="match status" value="1"/>
</dbReference>
<evidence type="ECO:0000256" key="5">
    <source>
        <dbReference type="PROSITE-ProRule" id="PRU00848"/>
    </source>
</evidence>
<feature type="domain" description="Bin3-type SAM" evidence="7">
    <location>
        <begin position="77"/>
        <end position="283"/>
    </location>
</feature>
<organism evidence="8 9">
    <name type="scientific">Arctia plantaginis</name>
    <name type="common">Wood tiger moth</name>
    <name type="synonym">Phalaena plantaginis</name>
    <dbReference type="NCBI Taxonomy" id="874455"/>
    <lineage>
        <taxon>Eukaryota</taxon>
        <taxon>Metazoa</taxon>
        <taxon>Ecdysozoa</taxon>
        <taxon>Arthropoda</taxon>
        <taxon>Hexapoda</taxon>
        <taxon>Insecta</taxon>
        <taxon>Pterygota</taxon>
        <taxon>Neoptera</taxon>
        <taxon>Endopterygota</taxon>
        <taxon>Lepidoptera</taxon>
        <taxon>Glossata</taxon>
        <taxon>Ditrysia</taxon>
        <taxon>Noctuoidea</taxon>
        <taxon>Erebidae</taxon>
        <taxon>Arctiinae</taxon>
        <taxon>Arctia</taxon>
    </lineage>
</organism>
<proteinExistence type="inferred from homology"/>
<accession>A0A8S1APE0</accession>
<evidence type="ECO:0000256" key="4">
    <source>
        <dbReference type="ARBA" id="ARBA00022691"/>
    </source>
</evidence>
<dbReference type="CDD" id="cd02440">
    <property type="entry name" value="AdoMet_MTases"/>
    <property type="match status" value="1"/>
</dbReference>
<dbReference type="PANTHER" id="PTHR12315:SF1">
    <property type="entry name" value="RNA 5'-MONOPHOSPHATE METHYLTRANSFERASE"/>
    <property type="match status" value="1"/>
</dbReference>
<reference evidence="8 9" key="1">
    <citation type="submission" date="2020-04" db="EMBL/GenBank/DDBJ databases">
        <authorList>
            <person name="Wallbank WR R."/>
            <person name="Pardo Diaz C."/>
            <person name="Kozak K."/>
            <person name="Martin S."/>
            <person name="Jiggins C."/>
            <person name="Moest M."/>
            <person name="Warren A I."/>
            <person name="Byers J.R.P. K."/>
            <person name="Montejo-Kovacevich G."/>
            <person name="Yen C E."/>
        </authorList>
    </citation>
    <scope>NUCLEOTIDE SEQUENCE [LARGE SCALE GENOMIC DNA]</scope>
</reference>
<dbReference type="GO" id="GO:2000632">
    <property type="term" value="P:negative regulation of pre-miRNA processing"/>
    <property type="evidence" value="ECO:0007669"/>
    <property type="project" value="TreeGrafter"/>
</dbReference>
<dbReference type="InterPro" id="IPR029063">
    <property type="entry name" value="SAM-dependent_MTases_sf"/>
</dbReference>
<dbReference type="EMBL" id="CADEBC010000540">
    <property type="protein sequence ID" value="CAB3250032.1"/>
    <property type="molecule type" value="Genomic_DNA"/>
</dbReference>
<keyword evidence="4 5" id="KW-0949">S-adenosyl-L-methionine</keyword>
<dbReference type="Proteomes" id="UP000494106">
    <property type="component" value="Unassembled WGS sequence"/>
</dbReference>
<dbReference type="GO" id="GO:0032259">
    <property type="term" value="P:methylation"/>
    <property type="evidence" value="ECO:0007669"/>
    <property type="project" value="UniProtKB-KW"/>
</dbReference>
<comment type="similarity">
    <text evidence="1 6">Belongs to the methyltransferase superfamily.</text>
</comment>
<protein>
    <recommendedName>
        <fullName evidence="6">RNA methyltransferase</fullName>
        <ecNumber evidence="6">2.1.1.-</ecNumber>
    </recommendedName>
</protein>
<comment type="caution">
    <text evidence="8">The sequence shown here is derived from an EMBL/GenBank/DDBJ whole genome shotgun (WGS) entry which is preliminary data.</text>
</comment>
<dbReference type="AlphaFoldDB" id="A0A8S1APE0"/>
<dbReference type="InterPro" id="IPR024160">
    <property type="entry name" value="BIN3_SAM-bd_dom"/>
</dbReference>
<dbReference type="OrthoDB" id="273070at2759"/>
<evidence type="ECO:0000313" key="9">
    <source>
        <dbReference type="Proteomes" id="UP000494106"/>
    </source>
</evidence>
<evidence type="ECO:0000256" key="3">
    <source>
        <dbReference type="ARBA" id="ARBA00022679"/>
    </source>
</evidence>
<dbReference type="GO" id="GO:0008171">
    <property type="term" value="F:O-methyltransferase activity"/>
    <property type="evidence" value="ECO:0007669"/>
    <property type="project" value="UniProtKB-UniRule"/>
</dbReference>
<dbReference type="InterPro" id="IPR010675">
    <property type="entry name" value="Bin3_C"/>
</dbReference>
<keyword evidence="9" id="KW-1185">Reference proteome</keyword>
<gene>
    <name evidence="8" type="ORF">APLA_LOCUS12485</name>
</gene>
<dbReference type="SUPFAM" id="SSF53335">
    <property type="entry name" value="S-adenosyl-L-methionine-dependent methyltransferases"/>
    <property type="match status" value="1"/>
</dbReference>
<name>A0A8S1APE0_ARCPL</name>
<dbReference type="PANTHER" id="PTHR12315">
    <property type="entry name" value="BICOID-INTERACTING PROTEIN RELATED"/>
    <property type="match status" value="1"/>
</dbReference>
<dbReference type="GO" id="GO:0008173">
    <property type="term" value="F:RNA methyltransferase activity"/>
    <property type="evidence" value="ECO:0007669"/>
    <property type="project" value="UniProtKB-UniRule"/>
</dbReference>
<keyword evidence="2 6" id="KW-0489">Methyltransferase</keyword>
<evidence type="ECO:0000256" key="2">
    <source>
        <dbReference type="ARBA" id="ARBA00022603"/>
    </source>
</evidence>
<dbReference type="Pfam" id="PF06859">
    <property type="entry name" value="Bin3"/>
    <property type="match status" value="1"/>
</dbReference>
<dbReference type="PROSITE" id="PS51515">
    <property type="entry name" value="BIN3_SAM"/>
    <property type="match status" value="1"/>
</dbReference>
<sequence>MSILLTDAIKLGNWSCYQAIKIQKKKDKKERIGSNMTMSIPTKSEVNKEELCFYGSDPGAVKHGNFINYYSFHDVQERINNLHPQMFPTPIDNKLICLDIGCNTGDLTKAVYEYLKSLYPNCDIHILAVDIDSALIFRAKESNSYPYITFSTSNIMSEEDRLPIIHFLKSYKRMKFDIVFCFSVTMWIHLNNGDNGLLEFLQYLKHISNTIVIEPQPWKCYRKAQKRVKKSGNTFELYNHLKIKSGVDIIIENILKTDLYCKIYESPSSSWDRKVQSFQLTMESVNKC</sequence>
<evidence type="ECO:0000259" key="7">
    <source>
        <dbReference type="PROSITE" id="PS51515"/>
    </source>
</evidence>
<evidence type="ECO:0000256" key="1">
    <source>
        <dbReference type="ARBA" id="ARBA00008361"/>
    </source>
</evidence>
<evidence type="ECO:0000313" key="8">
    <source>
        <dbReference type="EMBL" id="CAB3250032.1"/>
    </source>
</evidence>
<evidence type="ECO:0000256" key="6">
    <source>
        <dbReference type="RuleBase" id="RU367087"/>
    </source>
</evidence>
<dbReference type="GO" id="GO:0005737">
    <property type="term" value="C:cytoplasm"/>
    <property type="evidence" value="ECO:0007669"/>
    <property type="project" value="TreeGrafter"/>
</dbReference>